<proteinExistence type="predicted"/>
<dbReference type="AlphaFoldDB" id="A8GDE4"/>
<sequence>MIKRFNPDFSLSISHELAYMRETPEGGYVAHGDYATLFSELELVKADRDAQQKRADALAVENAELNSGCGFFAYDPDNGFEEFKTKEEAIAAAESYIDYYRGEACDGWPDEVAQVSWGIIMQESTRVNERPRTNDDSCDPAIETVCDYALLPNIETPATSAALAAIEARGAIAAIESLIGKKKRALAEMHPDTHAYGATEVIIRNQIRDLESFAIELREAK</sequence>
<reference evidence="1" key="1">
    <citation type="submission" date="2007-09" db="EMBL/GenBank/DDBJ databases">
        <title>Complete sequence of chromosome of Serratia proteamaculans 568.</title>
        <authorList>
            <consortium name="US DOE Joint Genome Institute"/>
            <person name="Copeland A."/>
            <person name="Lucas S."/>
            <person name="Lapidus A."/>
            <person name="Barry K."/>
            <person name="Glavina del Rio T."/>
            <person name="Dalin E."/>
            <person name="Tice H."/>
            <person name="Pitluck S."/>
            <person name="Chain P."/>
            <person name="Malfatti S."/>
            <person name="Shin M."/>
            <person name="Vergez L."/>
            <person name="Schmutz J."/>
            <person name="Larimer F."/>
            <person name="Land M."/>
            <person name="Hauser L."/>
            <person name="Kyrpides N."/>
            <person name="Kim E."/>
            <person name="Taghavi S."/>
            <person name="Newman L."/>
            <person name="Vangronsveld J."/>
            <person name="van der Lelie D."/>
            <person name="Richardson P."/>
        </authorList>
    </citation>
    <scope>NUCLEOTIDE SEQUENCE [LARGE SCALE GENOMIC DNA]</scope>
    <source>
        <strain evidence="1">568</strain>
    </source>
</reference>
<dbReference type="eggNOG" id="ENOG5031M14">
    <property type="taxonomic scope" value="Bacteria"/>
</dbReference>
<dbReference type="OrthoDB" id="6549052at2"/>
<dbReference type="HOGENOM" id="CLU_046529_5_1_6"/>
<gene>
    <name evidence="1" type="ordered locus">Spro_2031</name>
</gene>
<evidence type="ECO:0008006" key="2">
    <source>
        <dbReference type="Google" id="ProtNLM"/>
    </source>
</evidence>
<protein>
    <recommendedName>
        <fullName evidence="2">Ead/Ea22-like family protein</fullName>
    </recommendedName>
</protein>
<organism evidence="1">
    <name type="scientific">Serratia proteamaculans (strain 568)</name>
    <dbReference type="NCBI Taxonomy" id="399741"/>
    <lineage>
        <taxon>Bacteria</taxon>
        <taxon>Pseudomonadati</taxon>
        <taxon>Pseudomonadota</taxon>
        <taxon>Gammaproteobacteria</taxon>
        <taxon>Enterobacterales</taxon>
        <taxon>Yersiniaceae</taxon>
        <taxon>Serratia</taxon>
    </lineage>
</organism>
<name>A8GDE4_SERP5</name>
<accession>A8GDE4</accession>
<dbReference type="KEGG" id="spe:Spro_2031"/>
<dbReference type="EMBL" id="CP000826">
    <property type="protein sequence ID" value="ABV41134.1"/>
    <property type="molecule type" value="Genomic_DNA"/>
</dbReference>
<evidence type="ECO:0000313" key="1">
    <source>
        <dbReference type="EMBL" id="ABV41134.1"/>
    </source>
</evidence>